<evidence type="ECO:0000313" key="1">
    <source>
        <dbReference type="EMBL" id="GLY90223.1"/>
    </source>
</evidence>
<comment type="caution">
    <text evidence="1">The sequence shown here is derived from an EMBL/GenBank/DDBJ whole genome shotgun (WGS) entry which is preliminary data.</text>
</comment>
<gene>
    <name evidence="1" type="ORF">Airi02_081520</name>
</gene>
<dbReference type="RefSeq" id="WP_285580943.1">
    <property type="nucleotide sequence ID" value="NZ_BSTK01000015.1"/>
</dbReference>
<keyword evidence="2" id="KW-1185">Reference proteome</keyword>
<dbReference type="AlphaFoldDB" id="A0A9W6SAU6"/>
<accession>A0A9W6SAU6</accession>
<reference evidence="1" key="1">
    <citation type="submission" date="2023-03" db="EMBL/GenBank/DDBJ databases">
        <title>Actinoallomurus iriomotensis NBRC 103684.</title>
        <authorList>
            <person name="Ichikawa N."/>
            <person name="Sato H."/>
            <person name="Tonouchi N."/>
        </authorList>
    </citation>
    <scope>NUCLEOTIDE SEQUENCE</scope>
    <source>
        <strain evidence="1">NBRC 103684</strain>
    </source>
</reference>
<protein>
    <submittedName>
        <fullName evidence="1">Uncharacterized protein</fullName>
    </submittedName>
</protein>
<evidence type="ECO:0000313" key="2">
    <source>
        <dbReference type="Proteomes" id="UP001165074"/>
    </source>
</evidence>
<organism evidence="1 2">
    <name type="scientific">Actinoallomurus iriomotensis</name>
    <dbReference type="NCBI Taxonomy" id="478107"/>
    <lineage>
        <taxon>Bacteria</taxon>
        <taxon>Bacillati</taxon>
        <taxon>Actinomycetota</taxon>
        <taxon>Actinomycetes</taxon>
        <taxon>Streptosporangiales</taxon>
        <taxon>Thermomonosporaceae</taxon>
        <taxon>Actinoallomurus</taxon>
    </lineage>
</organism>
<name>A0A9W6SAU6_9ACTN</name>
<sequence>MSFHVQFLPSSAPDGAGVLDEEEPIDDPMTLAIEVCPVLEDLGAGFVAGGFGEERWPVDVATDLATIVPQLPDLIAALRAGAPGELDFFEQGIELLVSFTPRGDAVELRCESRGARRPPTPVEHADLAATQAMLTDLAAGFSHEVARLFPPLAGSPYLPA</sequence>
<dbReference type="EMBL" id="BSTK01000015">
    <property type="protein sequence ID" value="GLY90223.1"/>
    <property type="molecule type" value="Genomic_DNA"/>
</dbReference>
<proteinExistence type="predicted"/>
<dbReference type="Proteomes" id="UP001165074">
    <property type="component" value="Unassembled WGS sequence"/>
</dbReference>